<reference evidence="3" key="1">
    <citation type="submission" date="2022-07" db="EMBL/GenBank/DDBJ databases">
        <title>Draft genome sequence of Zalerion maritima ATCC 34329, a (micro)plastics degrading marine fungus.</title>
        <authorList>
            <person name="Paco A."/>
            <person name="Goncalves M.F.M."/>
            <person name="Rocha-Santos T.A.P."/>
            <person name="Alves A."/>
        </authorList>
    </citation>
    <scope>NUCLEOTIDE SEQUENCE</scope>
    <source>
        <strain evidence="3">ATCC 34329</strain>
    </source>
</reference>
<dbReference type="Gene3D" id="1.25.40.20">
    <property type="entry name" value="Ankyrin repeat-containing domain"/>
    <property type="match status" value="1"/>
</dbReference>
<dbReference type="EMBL" id="JAKWBI020000226">
    <property type="protein sequence ID" value="KAJ2898544.1"/>
    <property type="molecule type" value="Genomic_DNA"/>
</dbReference>
<evidence type="ECO:0000313" key="3">
    <source>
        <dbReference type="EMBL" id="KAJ2898544.1"/>
    </source>
</evidence>
<dbReference type="Proteomes" id="UP001201980">
    <property type="component" value="Unassembled WGS sequence"/>
</dbReference>
<organism evidence="3 4">
    <name type="scientific">Zalerion maritima</name>
    <dbReference type="NCBI Taxonomy" id="339359"/>
    <lineage>
        <taxon>Eukaryota</taxon>
        <taxon>Fungi</taxon>
        <taxon>Dikarya</taxon>
        <taxon>Ascomycota</taxon>
        <taxon>Pezizomycotina</taxon>
        <taxon>Sordariomycetes</taxon>
        <taxon>Lulworthiomycetidae</taxon>
        <taxon>Lulworthiales</taxon>
        <taxon>Lulworthiaceae</taxon>
        <taxon>Zalerion</taxon>
    </lineage>
</organism>
<dbReference type="InterPro" id="IPR002110">
    <property type="entry name" value="Ankyrin_rpt"/>
</dbReference>
<sequence>MNPHARTFDPRALGQERLHRAAARGDLAAVKSLLPDTSGMISNYKSTILVPLVAETAILNNQLSVLEWCISHPQNLQLPRTRCLDNPFYLAACEARSAGVWKLLKEKGMDLPHQLLSSSRDPLSLGRDFTCLDVAAAEGDARLFEALLALGFAPSNADFGALAERAVVGPASLASAGADEEVTAQKRSVLVLKILRSRGPGNFRLEPPSTSLPAAGRGNFEALVYLVAELDMEPNLPLFRACWAGEYVCAEVLLDLGADPNFVPPEREDAHRAPGMVSCLTVAKLNGHFSVVDLLLDRGAVDRVCPADEDYGVETSAVGQVSQTIGMAV</sequence>
<protein>
    <submittedName>
        <fullName evidence="3">Uncharacterized protein</fullName>
    </submittedName>
</protein>
<dbReference type="AlphaFoldDB" id="A0AAD5WS34"/>
<dbReference type="InterPro" id="IPR036770">
    <property type="entry name" value="Ankyrin_rpt-contain_sf"/>
</dbReference>
<proteinExistence type="predicted"/>
<keyword evidence="1" id="KW-0677">Repeat</keyword>
<evidence type="ECO:0000313" key="4">
    <source>
        <dbReference type="Proteomes" id="UP001201980"/>
    </source>
</evidence>
<keyword evidence="2" id="KW-0040">ANK repeat</keyword>
<evidence type="ECO:0000256" key="2">
    <source>
        <dbReference type="ARBA" id="ARBA00023043"/>
    </source>
</evidence>
<evidence type="ECO:0000256" key="1">
    <source>
        <dbReference type="ARBA" id="ARBA00022737"/>
    </source>
</evidence>
<dbReference type="PANTHER" id="PTHR24198">
    <property type="entry name" value="ANKYRIN REPEAT AND PROTEIN KINASE DOMAIN-CONTAINING PROTEIN"/>
    <property type="match status" value="1"/>
</dbReference>
<comment type="caution">
    <text evidence="3">The sequence shown here is derived from an EMBL/GenBank/DDBJ whole genome shotgun (WGS) entry which is preliminary data.</text>
</comment>
<name>A0AAD5WS34_9PEZI</name>
<keyword evidence="4" id="KW-1185">Reference proteome</keyword>
<dbReference type="SUPFAM" id="SSF48403">
    <property type="entry name" value="Ankyrin repeat"/>
    <property type="match status" value="1"/>
</dbReference>
<accession>A0AAD5WS34</accession>
<dbReference type="PANTHER" id="PTHR24198:SF165">
    <property type="entry name" value="ANKYRIN REPEAT-CONTAINING PROTEIN-RELATED"/>
    <property type="match status" value="1"/>
</dbReference>
<gene>
    <name evidence="3" type="ORF">MKZ38_003835</name>
</gene>
<dbReference type="SMART" id="SM00248">
    <property type="entry name" value="ANK"/>
    <property type="match status" value="5"/>
</dbReference>